<feature type="non-terminal residue" evidence="2">
    <location>
        <position position="197"/>
    </location>
</feature>
<dbReference type="Proteomes" id="UP001159386">
    <property type="component" value="Unassembled WGS sequence"/>
</dbReference>
<dbReference type="RefSeq" id="WP_280801938.1">
    <property type="nucleotide sequence ID" value="NZ_JANQDF010000120.1"/>
</dbReference>
<dbReference type="InterPro" id="IPR027417">
    <property type="entry name" value="P-loop_NTPase"/>
</dbReference>
<dbReference type="SUPFAM" id="SSF52540">
    <property type="entry name" value="P-loop containing nucleoside triphosphate hydrolases"/>
    <property type="match status" value="1"/>
</dbReference>
<name>A0ABT6KGW5_9CYAN</name>
<keyword evidence="2" id="KW-0547">Nucleotide-binding</keyword>
<dbReference type="GO" id="GO:0005524">
    <property type="term" value="F:ATP binding"/>
    <property type="evidence" value="ECO:0007669"/>
    <property type="project" value="UniProtKB-KW"/>
</dbReference>
<evidence type="ECO:0000259" key="1">
    <source>
        <dbReference type="Pfam" id="PF13401"/>
    </source>
</evidence>
<dbReference type="InterPro" id="IPR049945">
    <property type="entry name" value="AAA_22"/>
</dbReference>
<gene>
    <name evidence="2" type="ORF">NWP22_12115</name>
</gene>
<protein>
    <submittedName>
        <fullName evidence="2">ATP-binding protein</fullName>
    </submittedName>
</protein>
<sequence length="197" mass="21954">MTKWFNTAGPCKPDIHYTLPTSERLPQLKRLIDQQNYFVIHAPRQTGKTTAMLTLAQELTASGKYTAVMVSAEVGSPFPDQPEVAEQAILGAWQDAIDFWLPTELQPPFLTNGNPPQRIGSFLKSWAEASVRPLVVFIDEIDSLQNQTLITVLRQLRDGFPRRPQGFPQCVALIGMRDVRDYKVASGGSDRLNTSSP</sequence>
<proteinExistence type="predicted"/>
<comment type="caution">
    <text evidence="2">The sequence shown here is derived from an EMBL/GenBank/DDBJ whole genome shotgun (WGS) entry which is preliminary data.</text>
</comment>
<dbReference type="Gene3D" id="3.40.50.300">
    <property type="entry name" value="P-loop containing nucleotide triphosphate hydrolases"/>
    <property type="match status" value="1"/>
</dbReference>
<organism evidence="2 3">
    <name type="scientific">Anabaenopsis tanganyikae CS-531</name>
    <dbReference type="NCBI Taxonomy" id="2785304"/>
    <lineage>
        <taxon>Bacteria</taxon>
        <taxon>Bacillati</taxon>
        <taxon>Cyanobacteriota</taxon>
        <taxon>Cyanophyceae</taxon>
        <taxon>Nostocales</taxon>
        <taxon>Nodulariaceae</taxon>
        <taxon>Anabaenopsis</taxon>
        <taxon>Anabaenopsis tanganyikae</taxon>
    </lineage>
</organism>
<reference evidence="2 3" key="1">
    <citation type="journal article" date="2023" name="J. Phycol.">
        <title>Chrysosporum ovalisporum is synonymous with the true-branching cyanobacterium Umezakia natans (Nostocales/Aphanizomenonaceae).</title>
        <authorList>
            <person name="McGregor G.B."/>
            <person name="Sendall B.C."/>
            <person name="Niiyama Y."/>
            <person name="Tuji A."/>
            <person name="Willis A."/>
        </authorList>
    </citation>
    <scope>NUCLEOTIDE SEQUENCE [LARGE SCALE GENOMIC DNA]</scope>
    <source>
        <strain evidence="2 3">CS-531</strain>
    </source>
</reference>
<evidence type="ECO:0000313" key="2">
    <source>
        <dbReference type="EMBL" id="MDH6106604.1"/>
    </source>
</evidence>
<dbReference type="EMBL" id="JANQDF010000120">
    <property type="protein sequence ID" value="MDH6106604.1"/>
    <property type="molecule type" value="Genomic_DNA"/>
</dbReference>
<feature type="domain" description="ORC1/DEAH AAA+ ATPase" evidence="1">
    <location>
        <begin position="34"/>
        <end position="181"/>
    </location>
</feature>
<keyword evidence="2" id="KW-0067">ATP-binding</keyword>
<keyword evidence="3" id="KW-1185">Reference proteome</keyword>
<dbReference type="Pfam" id="PF13401">
    <property type="entry name" value="AAA_22"/>
    <property type="match status" value="1"/>
</dbReference>
<evidence type="ECO:0000313" key="3">
    <source>
        <dbReference type="Proteomes" id="UP001159386"/>
    </source>
</evidence>
<accession>A0ABT6KGW5</accession>